<reference evidence="1 2" key="1">
    <citation type="submission" date="2019-04" db="EMBL/GenBank/DDBJ databases">
        <title>Draft genome sequences of Streptomyces avermitilis NBRC 14893.</title>
        <authorList>
            <person name="Komaki H."/>
            <person name="Tamura T."/>
            <person name="Hosoyama A."/>
        </authorList>
    </citation>
    <scope>NUCLEOTIDE SEQUENCE [LARGE SCALE GENOMIC DNA]</scope>
    <source>
        <strain evidence="1 2">NBRC 14893</strain>
    </source>
</reference>
<sequence>MALPRSPAAALPGPQWAEQDSWSYRDLDQAPLSAECRDELETLRAEAGGGRPPGGWPAGWPAPPLVVRESLFLCLFRAALARGELRYGRFVWQDLDSELGVHYQESRAALLNGIVLIGLRTFCDQISGGEAAQMELVVPMAVGTPNEPAGLVVAAETTARGPELLVDVWGETAVAACWQALIAVCRYVASLAGEDQYCRPLVPGGVHAADGFLTVVPQAMHAVDRQGPR</sequence>
<dbReference type="AlphaFoldDB" id="A0A4D4MB35"/>
<protein>
    <submittedName>
        <fullName evidence="1">Uncharacterized protein</fullName>
    </submittedName>
</protein>
<dbReference type="OMA" id="HHADEPA"/>
<comment type="caution">
    <text evidence="1">The sequence shown here is derived from an EMBL/GenBank/DDBJ whole genome shotgun (WGS) entry which is preliminary data.</text>
</comment>
<proteinExistence type="predicted"/>
<dbReference type="RefSeq" id="WP_010982363.1">
    <property type="nucleotide sequence ID" value="NZ_JBIVVX010000016.1"/>
</dbReference>
<evidence type="ECO:0000313" key="2">
    <source>
        <dbReference type="Proteomes" id="UP000302139"/>
    </source>
</evidence>
<evidence type="ECO:0000313" key="1">
    <source>
        <dbReference type="EMBL" id="GDY69122.1"/>
    </source>
</evidence>
<dbReference type="EMBL" id="BJHX01000002">
    <property type="protein sequence ID" value="GDY69122.1"/>
    <property type="molecule type" value="Genomic_DNA"/>
</dbReference>
<name>A0A4D4MB35_STRAX</name>
<accession>A0A4D4MB35</accession>
<dbReference type="Proteomes" id="UP000302139">
    <property type="component" value="Unassembled WGS sequence"/>
</dbReference>
<gene>
    <name evidence="1" type="ORF">SAV14893_085150</name>
</gene>
<organism evidence="1 2">
    <name type="scientific">Streptomyces avermitilis</name>
    <dbReference type="NCBI Taxonomy" id="33903"/>
    <lineage>
        <taxon>Bacteria</taxon>
        <taxon>Bacillati</taxon>
        <taxon>Actinomycetota</taxon>
        <taxon>Actinomycetes</taxon>
        <taxon>Kitasatosporales</taxon>
        <taxon>Streptomycetaceae</taxon>
        <taxon>Streptomyces</taxon>
    </lineage>
</organism>
<dbReference type="GeneID" id="41538038"/>